<evidence type="ECO:0000313" key="3">
    <source>
        <dbReference type="Proteomes" id="UP000442990"/>
    </source>
</evidence>
<accession>A0A7J5D3X2</accession>
<organism evidence="2 3">
    <name type="scientific">Streptomyces triticiradicis</name>
    <dbReference type="NCBI Taxonomy" id="2651189"/>
    <lineage>
        <taxon>Bacteria</taxon>
        <taxon>Bacillati</taxon>
        <taxon>Actinomycetota</taxon>
        <taxon>Actinomycetes</taxon>
        <taxon>Kitasatosporales</taxon>
        <taxon>Streptomycetaceae</taxon>
        <taxon>Streptomyces</taxon>
    </lineage>
</organism>
<feature type="domain" description="Transposase IS4 N-terminal" evidence="1">
    <location>
        <begin position="8"/>
        <end position="97"/>
    </location>
</feature>
<dbReference type="Pfam" id="PF13006">
    <property type="entry name" value="Nterm_IS4"/>
    <property type="match status" value="1"/>
</dbReference>
<gene>
    <name evidence="2" type="ORF">F8144_43760</name>
</gene>
<dbReference type="InterPro" id="IPR024473">
    <property type="entry name" value="Transposases_IS4_N"/>
</dbReference>
<comment type="caution">
    <text evidence="2">The sequence shown here is derived from an EMBL/GenBank/DDBJ whole genome shotgun (WGS) entry which is preliminary data.</text>
</comment>
<dbReference type="AlphaFoldDB" id="A0A7J5D3X2"/>
<dbReference type="Proteomes" id="UP000442990">
    <property type="component" value="Unassembled WGS sequence"/>
</dbReference>
<dbReference type="EMBL" id="WBKG01000079">
    <property type="protein sequence ID" value="KAB1976633.1"/>
    <property type="molecule type" value="Genomic_DNA"/>
</dbReference>
<reference evidence="2 3" key="1">
    <citation type="submission" date="2019-09" db="EMBL/GenBank/DDBJ databases">
        <title>Isolation and identification of active actinomycetes.</title>
        <authorList>
            <person name="Yu Z."/>
            <person name="Han C."/>
            <person name="Yu B."/>
        </authorList>
    </citation>
    <scope>NUCLEOTIDE SEQUENCE [LARGE SCALE GENOMIC DNA]</scope>
    <source>
        <strain evidence="2 3">NEAU-H2</strain>
    </source>
</reference>
<protein>
    <recommendedName>
        <fullName evidence="1">Transposase IS4 N-terminal domain-containing protein</fullName>
    </recommendedName>
</protein>
<evidence type="ECO:0000259" key="1">
    <source>
        <dbReference type="Pfam" id="PF13006"/>
    </source>
</evidence>
<name>A0A7J5D3X2_9ACTN</name>
<evidence type="ECO:0000313" key="2">
    <source>
        <dbReference type="EMBL" id="KAB1976633.1"/>
    </source>
</evidence>
<keyword evidence="3" id="KW-1185">Reference proteome</keyword>
<proteinExistence type="predicted"/>
<sequence>MMSTLLGNLGELTQVIDPQLVDAVLEETATREQRVRLLPARVVVYFVLALVFFERSSYRAVWNKLGTGLCGVAAARPCAFSLSRARRRLGSAPLHRLSEILASPVATRA</sequence>